<proteinExistence type="predicted"/>
<dbReference type="Proteomes" id="UP000805193">
    <property type="component" value="Unassembled WGS sequence"/>
</dbReference>
<keyword evidence="2" id="KW-1185">Reference proteome</keyword>
<reference evidence="1 2" key="1">
    <citation type="journal article" date="2020" name="Cell">
        <title>Large-Scale Comparative Analyses of Tick Genomes Elucidate Their Genetic Diversity and Vector Capacities.</title>
        <authorList>
            <consortium name="Tick Genome and Microbiome Consortium (TIGMIC)"/>
            <person name="Jia N."/>
            <person name="Wang J."/>
            <person name="Shi W."/>
            <person name="Du L."/>
            <person name="Sun Y."/>
            <person name="Zhan W."/>
            <person name="Jiang J.F."/>
            <person name="Wang Q."/>
            <person name="Zhang B."/>
            <person name="Ji P."/>
            <person name="Bell-Sakyi L."/>
            <person name="Cui X.M."/>
            <person name="Yuan T.T."/>
            <person name="Jiang B.G."/>
            <person name="Yang W.F."/>
            <person name="Lam T.T."/>
            <person name="Chang Q.C."/>
            <person name="Ding S.J."/>
            <person name="Wang X.J."/>
            <person name="Zhu J.G."/>
            <person name="Ruan X.D."/>
            <person name="Zhao L."/>
            <person name="Wei J.T."/>
            <person name="Ye R.Z."/>
            <person name="Que T.C."/>
            <person name="Du C.H."/>
            <person name="Zhou Y.H."/>
            <person name="Cheng J.X."/>
            <person name="Dai P.F."/>
            <person name="Guo W.B."/>
            <person name="Han X.H."/>
            <person name="Huang E.J."/>
            <person name="Li L.F."/>
            <person name="Wei W."/>
            <person name="Gao Y.C."/>
            <person name="Liu J.Z."/>
            <person name="Shao H.Z."/>
            <person name="Wang X."/>
            <person name="Wang C.C."/>
            <person name="Yang T.C."/>
            <person name="Huo Q.B."/>
            <person name="Li W."/>
            <person name="Chen H.Y."/>
            <person name="Chen S.E."/>
            <person name="Zhou L.G."/>
            <person name="Ni X.B."/>
            <person name="Tian J.H."/>
            <person name="Sheng Y."/>
            <person name="Liu T."/>
            <person name="Pan Y.S."/>
            <person name="Xia L.Y."/>
            <person name="Li J."/>
            <person name="Zhao F."/>
            <person name="Cao W.C."/>
        </authorList>
    </citation>
    <scope>NUCLEOTIDE SEQUENCE [LARGE SCALE GENOMIC DNA]</scope>
    <source>
        <strain evidence="1">Iper-2018</strain>
    </source>
</reference>
<organism evidence="1 2">
    <name type="scientific">Ixodes persulcatus</name>
    <name type="common">Taiga tick</name>
    <dbReference type="NCBI Taxonomy" id="34615"/>
    <lineage>
        <taxon>Eukaryota</taxon>
        <taxon>Metazoa</taxon>
        <taxon>Ecdysozoa</taxon>
        <taxon>Arthropoda</taxon>
        <taxon>Chelicerata</taxon>
        <taxon>Arachnida</taxon>
        <taxon>Acari</taxon>
        <taxon>Parasitiformes</taxon>
        <taxon>Ixodida</taxon>
        <taxon>Ixodoidea</taxon>
        <taxon>Ixodidae</taxon>
        <taxon>Ixodinae</taxon>
        <taxon>Ixodes</taxon>
    </lineage>
</organism>
<evidence type="ECO:0000313" key="2">
    <source>
        <dbReference type="Proteomes" id="UP000805193"/>
    </source>
</evidence>
<evidence type="ECO:0000313" key="1">
    <source>
        <dbReference type="EMBL" id="KAG0429065.1"/>
    </source>
</evidence>
<gene>
    <name evidence="1" type="ORF">HPB47_024001</name>
</gene>
<dbReference type="EMBL" id="JABSTQ010009451">
    <property type="protein sequence ID" value="KAG0429065.1"/>
    <property type="molecule type" value="Genomic_DNA"/>
</dbReference>
<comment type="caution">
    <text evidence="1">The sequence shown here is derived from an EMBL/GenBank/DDBJ whole genome shotgun (WGS) entry which is preliminary data.</text>
</comment>
<name>A0AC60Q7X9_IXOPE</name>
<accession>A0AC60Q7X9</accession>
<protein>
    <submittedName>
        <fullName evidence="1">Uncharacterized protein</fullName>
    </submittedName>
</protein>
<sequence>MVIVVSWLLYRRDCQSLGVPKNKQRDLLIFRLGIAEALCKQRKDLSSKKRGRPSGSLEAQLKMKKRRGPTSLIPDEDVRTDSTGHSPVSKTRGSGARNLVARGIPT</sequence>